<gene>
    <name evidence="3" type="ORF">SAMN05421881_105818</name>
</gene>
<dbReference type="STRING" id="44576.SAMN05421881_105818"/>
<dbReference type="SUPFAM" id="SSF53448">
    <property type="entry name" value="Nucleotide-diphospho-sugar transferases"/>
    <property type="match status" value="1"/>
</dbReference>
<dbReference type="AlphaFoldDB" id="A0A1H3MC48"/>
<sequence>MSNKEQYVAVVLAADRAGVDPVAQHAGTACKAFAPIGGRPMILRVLDALAGSAHIQSTLLCGPPAALLPECRELAEWITHGRVCWIESQNSPSLSAAQGMAQINPNTRILLTTADHALLTPEIVEHFLQASSGLACDATVGVIRHETIQSKFPDNKRTVIRLRDGNFCGCNLFTFNPRGRNLVAFWQQAEAFRKRPWRLVGQILGWQAVWAYLIGNLTLSRALESISNKTNVRIQPVILPFPEAGIDVDKANDLVLVESLLTQPVSSPRALP</sequence>
<protein>
    <submittedName>
        <fullName evidence="3">MobA-like NTP transferase domain-containing protein</fullName>
    </submittedName>
</protein>
<evidence type="ECO:0000313" key="4">
    <source>
        <dbReference type="Proteomes" id="UP000198640"/>
    </source>
</evidence>
<proteinExistence type="predicted"/>
<dbReference type="OrthoDB" id="159246at2"/>
<dbReference type="GO" id="GO:0016779">
    <property type="term" value="F:nucleotidyltransferase activity"/>
    <property type="evidence" value="ECO:0007669"/>
    <property type="project" value="UniProtKB-ARBA"/>
</dbReference>
<keyword evidence="3" id="KW-0808">Transferase</keyword>
<dbReference type="Proteomes" id="UP000198640">
    <property type="component" value="Unassembled WGS sequence"/>
</dbReference>
<feature type="domain" description="MobA-like NTP transferase" evidence="2">
    <location>
        <begin position="9"/>
        <end position="147"/>
    </location>
</feature>
<name>A0A1H3MC48_9PROT</name>
<dbReference type="InterPro" id="IPR029044">
    <property type="entry name" value="Nucleotide-diphossugar_trans"/>
</dbReference>
<dbReference type="EMBL" id="FNOY01000058">
    <property type="protein sequence ID" value="SDY74156.1"/>
    <property type="molecule type" value="Genomic_DNA"/>
</dbReference>
<keyword evidence="1" id="KW-0460">Magnesium</keyword>
<evidence type="ECO:0000313" key="3">
    <source>
        <dbReference type="EMBL" id="SDY74156.1"/>
    </source>
</evidence>
<dbReference type="RefSeq" id="WP_090415302.1">
    <property type="nucleotide sequence ID" value="NZ_FNOY01000058.1"/>
</dbReference>
<dbReference type="Pfam" id="PF12804">
    <property type="entry name" value="NTP_transf_3"/>
    <property type="match status" value="1"/>
</dbReference>
<reference evidence="3 4" key="1">
    <citation type="submission" date="2016-10" db="EMBL/GenBank/DDBJ databases">
        <authorList>
            <person name="de Groot N.N."/>
        </authorList>
    </citation>
    <scope>NUCLEOTIDE SEQUENCE [LARGE SCALE GENOMIC DNA]</scope>
    <source>
        <strain evidence="3 4">Nm1</strain>
    </source>
</reference>
<evidence type="ECO:0000256" key="1">
    <source>
        <dbReference type="ARBA" id="ARBA00022842"/>
    </source>
</evidence>
<accession>A0A1H3MC48</accession>
<dbReference type="Gene3D" id="3.90.550.10">
    <property type="entry name" value="Spore Coat Polysaccharide Biosynthesis Protein SpsA, Chain A"/>
    <property type="match status" value="1"/>
</dbReference>
<evidence type="ECO:0000259" key="2">
    <source>
        <dbReference type="Pfam" id="PF12804"/>
    </source>
</evidence>
<keyword evidence="4" id="KW-1185">Reference proteome</keyword>
<organism evidence="3 4">
    <name type="scientific">Nitrosomonas halophila</name>
    <dbReference type="NCBI Taxonomy" id="44576"/>
    <lineage>
        <taxon>Bacteria</taxon>
        <taxon>Pseudomonadati</taxon>
        <taxon>Pseudomonadota</taxon>
        <taxon>Betaproteobacteria</taxon>
        <taxon>Nitrosomonadales</taxon>
        <taxon>Nitrosomonadaceae</taxon>
        <taxon>Nitrosomonas</taxon>
    </lineage>
</organism>
<dbReference type="InterPro" id="IPR025877">
    <property type="entry name" value="MobA-like_NTP_Trfase"/>
</dbReference>